<dbReference type="Proteomes" id="UP001500879">
    <property type="component" value="Unassembled WGS sequence"/>
</dbReference>
<comment type="caution">
    <text evidence="6">The sequence shown here is derived from an EMBL/GenBank/DDBJ whole genome shotgun (WGS) entry which is preliminary data.</text>
</comment>
<feature type="region of interest" description="Disordered" evidence="4">
    <location>
        <begin position="1"/>
        <end position="21"/>
    </location>
</feature>
<accession>A0ABN0Z493</accession>
<dbReference type="EC" id="3.1.1.-" evidence="3"/>
<proteinExistence type="inferred from homology"/>
<comment type="similarity">
    <text evidence="1 3">Belongs to the type-B carboxylesterase/lipase family.</text>
</comment>
<dbReference type="InterPro" id="IPR050309">
    <property type="entry name" value="Type-B_Carboxylest/Lipase"/>
</dbReference>
<feature type="domain" description="Carboxylesterase type B" evidence="5">
    <location>
        <begin position="11"/>
        <end position="329"/>
    </location>
</feature>
<dbReference type="InterPro" id="IPR002018">
    <property type="entry name" value="CarbesteraseB"/>
</dbReference>
<name>A0ABN0Z493_9ACTN</name>
<evidence type="ECO:0000313" key="6">
    <source>
        <dbReference type="EMBL" id="GAA0432742.1"/>
    </source>
</evidence>
<dbReference type="PANTHER" id="PTHR11559">
    <property type="entry name" value="CARBOXYLESTERASE"/>
    <property type="match status" value="1"/>
</dbReference>
<keyword evidence="2 3" id="KW-0378">Hydrolase</keyword>
<dbReference type="SUPFAM" id="SSF53474">
    <property type="entry name" value="alpha/beta-Hydrolases"/>
    <property type="match status" value="1"/>
</dbReference>
<feature type="region of interest" description="Disordered" evidence="4">
    <location>
        <begin position="45"/>
        <end position="74"/>
    </location>
</feature>
<dbReference type="InterPro" id="IPR019826">
    <property type="entry name" value="Carboxylesterase_B_AS"/>
</dbReference>
<gene>
    <name evidence="6" type="ORF">GCM10010357_62840</name>
</gene>
<dbReference type="Pfam" id="PF00135">
    <property type="entry name" value="COesterase"/>
    <property type="match status" value="1"/>
</dbReference>
<sequence length="440" mass="45553">MTNSRGAQENRPVVTVPAGRLRGTVDGDGTVAAFRGIPYAASPVGALRFAPPRPHPGRDGERDAATAGPSVPQSPSRLAYLLGDRVPDGDEDGCLNLNVWTPVPAPADGAPPRPVLLWFHGGSFTSGSGGWDWYDGARLAALGDMVVVTANYRLGALGWLHLPDDGIANLGFLDQAAALRWVHETIGAFGGDPSRVTVGGQSAGAYSALALAVDPATAGMVHQVLVQSGPFGLSPLDPDEAGATARGLLRLLDSPGAPEHLRSLPVEALLDAATRLTEGTVRPGEVAPSLMPVLGTPGYARSPLDAVRDGALGGRPLLIGTTTDEMTAFGLRGAAAGDRLFGTPSDEIARHSAAQGAETFVYRFGRRPDPDAMDLGATHCADLPFLFGTFDAFAGAPVLGPVTEADRALSRSFAGAVAAFVDGRAPWPAFDADRQHVRAF</sequence>
<evidence type="ECO:0000313" key="7">
    <source>
        <dbReference type="Proteomes" id="UP001500879"/>
    </source>
</evidence>
<dbReference type="EMBL" id="BAAABX010000071">
    <property type="protein sequence ID" value="GAA0432742.1"/>
    <property type="molecule type" value="Genomic_DNA"/>
</dbReference>
<dbReference type="RefSeq" id="WP_344031645.1">
    <property type="nucleotide sequence ID" value="NZ_BAAABX010000071.1"/>
</dbReference>
<dbReference type="InterPro" id="IPR029058">
    <property type="entry name" value="AB_hydrolase_fold"/>
</dbReference>
<organism evidence="6 7">
    <name type="scientific">Streptomyces luteireticuli</name>
    <dbReference type="NCBI Taxonomy" id="173858"/>
    <lineage>
        <taxon>Bacteria</taxon>
        <taxon>Bacillati</taxon>
        <taxon>Actinomycetota</taxon>
        <taxon>Actinomycetes</taxon>
        <taxon>Kitasatosporales</taxon>
        <taxon>Streptomycetaceae</taxon>
        <taxon>Streptomyces</taxon>
    </lineage>
</organism>
<evidence type="ECO:0000256" key="3">
    <source>
        <dbReference type="RuleBase" id="RU361235"/>
    </source>
</evidence>
<dbReference type="PROSITE" id="PS00122">
    <property type="entry name" value="CARBOXYLESTERASE_B_1"/>
    <property type="match status" value="1"/>
</dbReference>
<evidence type="ECO:0000259" key="5">
    <source>
        <dbReference type="Pfam" id="PF00135"/>
    </source>
</evidence>
<evidence type="ECO:0000256" key="2">
    <source>
        <dbReference type="ARBA" id="ARBA00022801"/>
    </source>
</evidence>
<dbReference type="Gene3D" id="3.40.50.1820">
    <property type="entry name" value="alpha/beta hydrolase"/>
    <property type="match status" value="2"/>
</dbReference>
<keyword evidence="7" id="KW-1185">Reference proteome</keyword>
<protein>
    <recommendedName>
        <fullName evidence="3">Carboxylic ester hydrolase</fullName>
        <ecNumber evidence="3">3.1.1.-</ecNumber>
    </recommendedName>
</protein>
<reference evidence="6 7" key="1">
    <citation type="journal article" date="2019" name="Int. J. Syst. Evol. Microbiol.">
        <title>The Global Catalogue of Microorganisms (GCM) 10K type strain sequencing project: providing services to taxonomists for standard genome sequencing and annotation.</title>
        <authorList>
            <consortium name="The Broad Institute Genomics Platform"/>
            <consortium name="The Broad Institute Genome Sequencing Center for Infectious Disease"/>
            <person name="Wu L."/>
            <person name="Ma J."/>
        </authorList>
    </citation>
    <scope>NUCLEOTIDE SEQUENCE [LARGE SCALE GENOMIC DNA]</scope>
    <source>
        <strain evidence="6 7">JCM 4788</strain>
    </source>
</reference>
<evidence type="ECO:0000256" key="4">
    <source>
        <dbReference type="SAM" id="MobiDB-lite"/>
    </source>
</evidence>
<evidence type="ECO:0000256" key="1">
    <source>
        <dbReference type="ARBA" id="ARBA00005964"/>
    </source>
</evidence>